<dbReference type="EMBL" id="RCHU02000011">
    <property type="protein sequence ID" value="KAL3576506.1"/>
    <property type="molecule type" value="Genomic_DNA"/>
</dbReference>
<sequence length="166" mass="18919">MIQTNKFKRHSSNACTGIIGLPSLWSSILDHASTNHTVLKLLVNSTPWLNMERARKELMCWWMSMAFEQCYGGVRNGGLEVMKTASMDLTQLKVRPYWGTGSRLQIMKIVDNVLKISITQLSEYRYDGHTTIYGESKGKLVTKEQRSDPREIADCIHWLLPGVIDT</sequence>
<proteinExistence type="predicted"/>
<dbReference type="Proteomes" id="UP000309997">
    <property type="component" value="Unassembled WGS sequence"/>
</dbReference>
<organism evidence="1 2">
    <name type="scientific">Populus alba</name>
    <name type="common">White poplar</name>
    <dbReference type="NCBI Taxonomy" id="43335"/>
    <lineage>
        <taxon>Eukaryota</taxon>
        <taxon>Viridiplantae</taxon>
        <taxon>Streptophyta</taxon>
        <taxon>Embryophyta</taxon>
        <taxon>Tracheophyta</taxon>
        <taxon>Spermatophyta</taxon>
        <taxon>Magnoliopsida</taxon>
        <taxon>eudicotyledons</taxon>
        <taxon>Gunneridae</taxon>
        <taxon>Pentapetalae</taxon>
        <taxon>rosids</taxon>
        <taxon>fabids</taxon>
        <taxon>Malpighiales</taxon>
        <taxon>Salicaceae</taxon>
        <taxon>Saliceae</taxon>
        <taxon>Populus</taxon>
    </lineage>
</organism>
<comment type="caution">
    <text evidence="1">The sequence shown here is derived from an EMBL/GenBank/DDBJ whole genome shotgun (WGS) entry which is preliminary data.</text>
</comment>
<evidence type="ECO:0000313" key="2">
    <source>
        <dbReference type="Proteomes" id="UP000309997"/>
    </source>
</evidence>
<reference evidence="1 2" key="1">
    <citation type="journal article" date="2024" name="Plant Biotechnol. J.">
        <title>Genome and CRISPR/Cas9 system of a widespread forest tree (Populus alba) in the world.</title>
        <authorList>
            <person name="Liu Y.J."/>
            <person name="Jiang P.F."/>
            <person name="Han X.M."/>
            <person name="Li X.Y."/>
            <person name="Wang H.M."/>
            <person name="Wang Y.J."/>
            <person name="Wang X.X."/>
            <person name="Zeng Q.Y."/>
        </authorList>
    </citation>
    <scope>NUCLEOTIDE SEQUENCE [LARGE SCALE GENOMIC DNA]</scope>
    <source>
        <strain evidence="2">cv. PAL-ZL1</strain>
    </source>
</reference>
<gene>
    <name evidence="1" type="ORF">D5086_021789</name>
</gene>
<evidence type="ECO:0000313" key="1">
    <source>
        <dbReference type="EMBL" id="KAL3576506.1"/>
    </source>
</evidence>
<accession>A0ACC4BDQ3</accession>
<protein>
    <submittedName>
        <fullName evidence="1">Uncharacterized protein</fullName>
    </submittedName>
</protein>
<keyword evidence="2" id="KW-1185">Reference proteome</keyword>
<name>A0ACC4BDQ3_POPAL</name>